<reference evidence="1 2" key="2">
    <citation type="journal article" date="2023" name="Plant Pathol.">
        <title>Dismantling and reorganizing Pseudomonas marginalis sensu#lato.</title>
        <authorList>
            <person name="Sawada H."/>
            <person name="Fujikawa T."/>
            <person name="Satou M."/>
        </authorList>
    </citation>
    <scope>NUCLEOTIDE SEQUENCE [LARGE SCALE GENOMIC DNA]</scope>
    <source>
        <strain evidence="1 2">MAFF 301381</strain>
    </source>
</reference>
<dbReference type="Proteomes" id="UP001154860">
    <property type="component" value="Unassembled WGS sequence"/>
</dbReference>
<keyword evidence="2" id="KW-1185">Reference proteome</keyword>
<evidence type="ECO:0000313" key="1">
    <source>
        <dbReference type="EMBL" id="MBN2978341.1"/>
    </source>
</evidence>
<sequence length="188" mass="20385">MQESDLHTAIMRSQFELKRDGIDFGSASNLAFHLGNAMTGCPAVMVLPDLPGWSHGASYQLLRPIDVDASVPSTTFDDLWKLIRQHYGFSATRVITGEDGIPISKLATGTWRHVGSSKTTQVDSLIGMRFFPHTLVRQPTAARVTKATFGTVRVLGIIGRGTPLVAKGLAVFDLVSLGKCAYEARNGR</sequence>
<proteinExistence type="predicted"/>
<gene>
    <name evidence="1" type="ORF">JWR99_21275</name>
</gene>
<accession>A0A9X0YFN9</accession>
<reference evidence="1 2" key="1">
    <citation type="journal article" date="2021" name="Int. J. Syst. Evol. Microbiol.">
        <title>Pseudomonas lactucae sp. nov., a pathogen causing bacterial rot of lettuce in Japan.</title>
        <authorList>
            <person name="Sawada H."/>
            <person name="Fujikawa T."/>
            <person name="Satou M."/>
        </authorList>
    </citation>
    <scope>NUCLEOTIDE SEQUENCE [LARGE SCALE GENOMIC DNA]</scope>
    <source>
        <strain evidence="1 2">MAFF 301381</strain>
    </source>
</reference>
<protein>
    <submittedName>
        <fullName evidence="1">Uncharacterized protein</fullName>
    </submittedName>
</protein>
<organism evidence="1 2">
    <name type="scientific">Pseudomonas lactucae</name>
    <dbReference type="NCBI Taxonomy" id="2813360"/>
    <lineage>
        <taxon>Bacteria</taxon>
        <taxon>Pseudomonadati</taxon>
        <taxon>Pseudomonadota</taxon>
        <taxon>Gammaproteobacteria</taxon>
        <taxon>Pseudomonadales</taxon>
        <taxon>Pseudomonadaceae</taxon>
        <taxon>Pseudomonas</taxon>
    </lineage>
</organism>
<evidence type="ECO:0000313" key="2">
    <source>
        <dbReference type="Proteomes" id="UP001154860"/>
    </source>
</evidence>
<name>A0A9X0YFN9_9PSED</name>
<comment type="caution">
    <text evidence="1">The sequence shown here is derived from an EMBL/GenBank/DDBJ whole genome shotgun (WGS) entry which is preliminary data.</text>
</comment>
<dbReference type="EMBL" id="JAFHKJ010000096">
    <property type="protein sequence ID" value="MBN2978341.1"/>
    <property type="molecule type" value="Genomic_DNA"/>
</dbReference>
<dbReference type="AlphaFoldDB" id="A0A9X0YFN9"/>
<dbReference type="RefSeq" id="WP_205490483.1">
    <property type="nucleotide sequence ID" value="NZ_JAFHKI010000079.1"/>
</dbReference>